<accession>A0A328Q3M2</accession>
<dbReference type="EMBL" id="NGJK01000010">
    <property type="protein sequence ID" value="RAP03714.1"/>
    <property type="molecule type" value="Genomic_DNA"/>
</dbReference>
<evidence type="ECO:0000313" key="1">
    <source>
        <dbReference type="EMBL" id="RAP03714.1"/>
    </source>
</evidence>
<protein>
    <recommendedName>
        <fullName evidence="3">Thoeris protein ThsB TIR-like domain-containing protein</fullName>
    </recommendedName>
</protein>
<organism evidence="1 2">
    <name type="scientific">Methanosphaera stadtmanae</name>
    <dbReference type="NCBI Taxonomy" id="2317"/>
    <lineage>
        <taxon>Archaea</taxon>
        <taxon>Methanobacteriati</taxon>
        <taxon>Methanobacteriota</taxon>
        <taxon>Methanomada group</taxon>
        <taxon>Methanobacteria</taxon>
        <taxon>Methanobacteriales</taxon>
        <taxon>Methanobacteriaceae</taxon>
        <taxon>Methanosphaera</taxon>
    </lineage>
</organism>
<evidence type="ECO:0008006" key="3">
    <source>
        <dbReference type="Google" id="ProtNLM"/>
    </source>
</evidence>
<dbReference type="GeneID" id="3856176"/>
<gene>
    <name evidence="1" type="ORF">CA615_00785</name>
</gene>
<dbReference type="AlphaFoldDB" id="A0A328Q3M2"/>
<dbReference type="SUPFAM" id="SSF52206">
    <property type="entry name" value="Hypothetical protein MTH538"/>
    <property type="match status" value="1"/>
</dbReference>
<dbReference type="Proteomes" id="UP000248557">
    <property type="component" value="Unassembled WGS sequence"/>
</dbReference>
<name>A0A328Q3M2_9EURY</name>
<dbReference type="RefSeq" id="WP_052273650.1">
    <property type="nucleotide sequence ID" value="NZ_CATZNA010000001.1"/>
</dbReference>
<sequence>MLDLFPEDDMTTWKLFISYPKDCQDYNIFMKRLESSTEAFKWSDVTKIGDGFVDAIDKSDALIVLSGLWDDDKELIEKHIKYAKGFRKPIIIIRPYGVEEIPEPLQDVATKVVGWNTACIVDAILLSINGEDYEFLM</sequence>
<dbReference type="Gene3D" id="3.40.50.9200">
    <property type="entry name" value="Hypothetical protein MTH538"/>
    <property type="match status" value="1"/>
</dbReference>
<evidence type="ECO:0000313" key="2">
    <source>
        <dbReference type="Proteomes" id="UP000248557"/>
    </source>
</evidence>
<comment type="caution">
    <text evidence="1">The sequence shown here is derived from an EMBL/GenBank/DDBJ whole genome shotgun (WGS) entry which is preliminary data.</text>
</comment>
<reference evidence="1 2" key="1">
    <citation type="submission" date="2017-05" db="EMBL/GenBank/DDBJ databases">
        <title>Host range expansion of the Methanosphaera genus to humans and monogastric animals involves recent and extensive reduction in genome content.</title>
        <authorList>
            <person name="Hoedt E.C."/>
            <person name="Volmer J.G."/>
            <person name="Parks D.H."/>
            <person name="Rosewarne C.P."/>
            <person name="Denman S.E."/>
            <person name="Mcsweeney C.S."/>
            <person name="O Cuiv P."/>
            <person name="Hugenholtz P."/>
            <person name="Tyson G.W."/>
            <person name="Morrison M."/>
        </authorList>
    </citation>
    <scope>NUCLEOTIDE SEQUENCE [LARGE SCALE GENOMIC DNA]</scope>
    <source>
        <strain evidence="1 2">PA5</strain>
    </source>
</reference>
<proteinExistence type="predicted"/>
<dbReference type="InterPro" id="IPR036490">
    <property type="entry name" value="ThsB_TIR-like_sf"/>
</dbReference>